<proteinExistence type="predicted"/>
<dbReference type="EMBL" id="MT142491">
    <property type="protein sequence ID" value="QJA82590.1"/>
    <property type="molecule type" value="Genomic_DNA"/>
</dbReference>
<organism evidence="1">
    <name type="scientific">viral metagenome</name>
    <dbReference type="NCBI Taxonomy" id="1070528"/>
    <lineage>
        <taxon>unclassified sequences</taxon>
        <taxon>metagenomes</taxon>
        <taxon>organismal metagenomes</taxon>
    </lineage>
</organism>
<reference evidence="1" key="1">
    <citation type="submission" date="2020-03" db="EMBL/GenBank/DDBJ databases">
        <title>The deep terrestrial virosphere.</title>
        <authorList>
            <person name="Holmfeldt K."/>
            <person name="Nilsson E."/>
            <person name="Simone D."/>
            <person name="Lopez-Fernandez M."/>
            <person name="Wu X."/>
            <person name="de Brujin I."/>
            <person name="Lundin D."/>
            <person name="Andersson A."/>
            <person name="Bertilsson S."/>
            <person name="Dopson M."/>
        </authorList>
    </citation>
    <scope>NUCLEOTIDE SEQUENCE</scope>
    <source>
        <strain evidence="1">MM415A00396</strain>
    </source>
</reference>
<accession>A0A6M3KLM1</accession>
<name>A0A6M3KLM1_9ZZZZ</name>
<dbReference type="AlphaFoldDB" id="A0A6M3KLM1"/>
<sequence length="67" mass="7238">MDEYEMALSRLGTVTVTKDGISCDGFKGKNAMCRDVAIMAAAWAIGELQREMLKTIKKPGSGKISVD</sequence>
<evidence type="ECO:0000313" key="1">
    <source>
        <dbReference type="EMBL" id="QJA82590.1"/>
    </source>
</evidence>
<gene>
    <name evidence="1" type="ORF">MM415A00396_0026</name>
</gene>
<protein>
    <submittedName>
        <fullName evidence="1">Uncharacterized protein</fullName>
    </submittedName>
</protein>